<organism evidence="2 3">
    <name type="scientific">Eumeta variegata</name>
    <name type="common">Bagworm moth</name>
    <name type="synonym">Eumeta japonica</name>
    <dbReference type="NCBI Taxonomy" id="151549"/>
    <lineage>
        <taxon>Eukaryota</taxon>
        <taxon>Metazoa</taxon>
        <taxon>Ecdysozoa</taxon>
        <taxon>Arthropoda</taxon>
        <taxon>Hexapoda</taxon>
        <taxon>Insecta</taxon>
        <taxon>Pterygota</taxon>
        <taxon>Neoptera</taxon>
        <taxon>Endopterygota</taxon>
        <taxon>Lepidoptera</taxon>
        <taxon>Glossata</taxon>
        <taxon>Ditrysia</taxon>
        <taxon>Tineoidea</taxon>
        <taxon>Psychidae</taxon>
        <taxon>Oiketicinae</taxon>
        <taxon>Eumeta</taxon>
    </lineage>
</organism>
<feature type="compositionally biased region" description="Polar residues" evidence="1">
    <location>
        <begin position="9"/>
        <end position="19"/>
    </location>
</feature>
<evidence type="ECO:0000313" key="2">
    <source>
        <dbReference type="EMBL" id="GBP25876.1"/>
    </source>
</evidence>
<evidence type="ECO:0000313" key="3">
    <source>
        <dbReference type="Proteomes" id="UP000299102"/>
    </source>
</evidence>
<dbReference type="AlphaFoldDB" id="A0A4C1UIV6"/>
<keyword evidence="3" id="KW-1185">Reference proteome</keyword>
<dbReference type="Proteomes" id="UP000299102">
    <property type="component" value="Unassembled WGS sequence"/>
</dbReference>
<feature type="compositionally biased region" description="Basic and acidic residues" evidence="1">
    <location>
        <begin position="35"/>
        <end position="45"/>
    </location>
</feature>
<protein>
    <submittedName>
        <fullName evidence="2">Uncharacterized protein</fullName>
    </submittedName>
</protein>
<accession>A0A4C1UIV6</accession>
<sequence length="121" mass="13738">MVTAAHGHSQVQRSQQCVTDLSEGNRISNVGDDGEVGHRNSRSLDETDSGIGYFASVFRERMAFHRPVGPLLRYSQVGYKYGSTTESIRRRSTKKKRGTTSKNGRARYFHCRKHYELHGHP</sequence>
<dbReference type="EMBL" id="BGZK01000173">
    <property type="protein sequence ID" value="GBP25876.1"/>
    <property type="molecule type" value="Genomic_DNA"/>
</dbReference>
<feature type="compositionally biased region" description="Basic residues" evidence="1">
    <location>
        <begin position="90"/>
        <end position="104"/>
    </location>
</feature>
<reference evidence="2 3" key="1">
    <citation type="journal article" date="2019" name="Commun. Biol.">
        <title>The bagworm genome reveals a unique fibroin gene that provides high tensile strength.</title>
        <authorList>
            <person name="Kono N."/>
            <person name="Nakamura H."/>
            <person name="Ohtoshi R."/>
            <person name="Tomita M."/>
            <person name="Numata K."/>
            <person name="Arakawa K."/>
        </authorList>
    </citation>
    <scope>NUCLEOTIDE SEQUENCE [LARGE SCALE GENOMIC DNA]</scope>
</reference>
<name>A0A4C1UIV6_EUMVA</name>
<proteinExistence type="predicted"/>
<evidence type="ECO:0000256" key="1">
    <source>
        <dbReference type="SAM" id="MobiDB-lite"/>
    </source>
</evidence>
<comment type="caution">
    <text evidence="2">The sequence shown here is derived from an EMBL/GenBank/DDBJ whole genome shotgun (WGS) entry which is preliminary data.</text>
</comment>
<feature type="region of interest" description="Disordered" evidence="1">
    <location>
        <begin position="1"/>
        <end position="47"/>
    </location>
</feature>
<gene>
    <name evidence="2" type="ORF">EVAR_81757_1</name>
</gene>
<feature type="region of interest" description="Disordered" evidence="1">
    <location>
        <begin position="83"/>
        <end position="104"/>
    </location>
</feature>